<evidence type="ECO:0000313" key="3">
    <source>
        <dbReference type="Proteomes" id="UP001652394"/>
    </source>
</evidence>
<keyword evidence="1" id="KW-0472">Membrane</keyword>
<sequence>MSAGFLTINLIVSIAIILILILKFKVNPTISMVIASLYMGLSCKLGLVGTVESINSGFGNLMTGIGFPIGFGIMMGQILEDSGAAESLARFILKIFPGKKAPWALGITAFLLSIPVFFDVTFVILIPLGIAVAKKTKKPLPYFAGAIAIGGVSSQTFVPPTPNPLASASILGFDLSYIIVVGMLVGLLSAMVAMFIWFKLLDRPKFWNVEKDETGMLEITVTNNDDKNLPSPWSAFIPIILPVICILIGSFWPVVTGNEAPALVSFFAQKTIAILVGLLAAYLILVKRMGLASIGDSVSKSLKQAGVVLLITGAGGAFGSVIQATNIGEVLVSGLTEGETSTILILCVTFLIGVLFRVAQGSGTVASITAMTIMASVAGSAGCHPVYIAIAALAGGNFIGHVNDSGFWVVTNMSGASVTGGFKTYTLNTVTLNGMAFILCLIGATLMPLT</sequence>
<keyword evidence="1" id="KW-1133">Transmembrane helix</keyword>
<name>A0ABT2T9Z3_9FIRM</name>
<feature type="transmembrane region" description="Helical" evidence="1">
    <location>
        <begin position="5"/>
        <end position="24"/>
    </location>
</feature>
<evidence type="ECO:0000256" key="1">
    <source>
        <dbReference type="SAM" id="Phobius"/>
    </source>
</evidence>
<dbReference type="PANTHER" id="PTHR30354">
    <property type="entry name" value="GNT FAMILY GLUCONATE TRANSPORTER"/>
    <property type="match status" value="1"/>
</dbReference>
<dbReference type="InterPro" id="IPR003474">
    <property type="entry name" value="Glcn_transporter"/>
</dbReference>
<dbReference type="PANTHER" id="PTHR30354:SF11">
    <property type="entry name" value="PERMEASE"/>
    <property type="match status" value="1"/>
</dbReference>
<feature type="transmembrane region" description="Helical" evidence="1">
    <location>
        <begin position="340"/>
        <end position="359"/>
    </location>
</feature>
<organism evidence="2 3">
    <name type="scientific">Faecalicatena acetigenes</name>
    <dbReference type="NCBI Taxonomy" id="2981790"/>
    <lineage>
        <taxon>Bacteria</taxon>
        <taxon>Bacillati</taxon>
        <taxon>Bacillota</taxon>
        <taxon>Clostridia</taxon>
        <taxon>Lachnospirales</taxon>
        <taxon>Lachnospiraceae</taxon>
        <taxon>Faecalicatena</taxon>
    </lineage>
</organism>
<feature type="transmembrane region" description="Helical" evidence="1">
    <location>
        <begin position="177"/>
        <end position="198"/>
    </location>
</feature>
<keyword evidence="1" id="KW-0812">Transmembrane</keyword>
<evidence type="ECO:0000313" key="2">
    <source>
        <dbReference type="EMBL" id="MCU6747104.1"/>
    </source>
</evidence>
<feature type="transmembrane region" description="Helical" evidence="1">
    <location>
        <begin position="30"/>
        <end position="51"/>
    </location>
</feature>
<feature type="transmembrane region" description="Helical" evidence="1">
    <location>
        <begin position="430"/>
        <end position="449"/>
    </location>
</feature>
<dbReference type="Proteomes" id="UP001652394">
    <property type="component" value="Unassembled WGS sequence"/>
</dbReference>
<feature type="transmembrane region" description="Helical" evidence="1">
    <location>
        <begin position="235"/>
        <end position="255"/>
    </location>
</feature>
<feature type="transmembrane region" description="Helical" evidence="1">
    <location>
        <begin position="267"/>
        <end position="286"/>
    </location>
</feature>
<protein>
    <submittedName>
        <fullName evidence="2">GntP family permease</fullName>
    </submittedName>
</protein>
<comment type="caution">
    <text evidence="2">The sequence shown here is derived from an EMBL/GenBank/DDBJ whole genome shotgun (WGS) entry which is preliminary data.</text>
</comment>
<keyword evidence="3" id="KW-1185">Reference proteome</keyword>
<accession>A0ABT2T9Z3</accession>
<dbReference type="EMBL" id="JAOQJX010000006">
    <property type="protein sequence ID" value="MCU6747104.1"/>
    <property type="molecule type" value="Genomic_DNA"/>
</dbReference>
<reference evidence="2 3" key="1">
    <citation type="journal article" date="2021" name="ISME Commun">
        <title>Automated analysis of genomic sequences facilitates high-throughput and comprehensive description of bacteria.</title>
        <authorList>
            <person name="Hitch T.C.A."/>
        </authorList>
    </citation>
    <scope>NUCLEOTIDE SEQUENCE [LARGE SCALE GENOMIC DNA]</scope>
    <source>
        <strain evidence="2 3">H2_18</strain>
    </source>
</reference>
<feature type="transmembrane region" description="Helical" evidence="1">
    <location>
        <begin position="58"/>
        <end position="79"/>
    </location>
</feature>
<dbReference type="RefSeq" id="WP_059066465.1">
    <property type="nucleotide sequence ID" value="NZ_JAOQJX010000006.1"/>
</dbReference>
<proteinExistence type="predicted"/>
<gene>
    <name evidence="2" type="ORF">OCV51_05480</name>
</gene>
<feature type="transmembrane region" description="Helical" evidence="1">
    <location>
        <begin position="371"/>
        <end position="394"/>
    </location>
</feature>
<dbReference type="Pfam" id="PF02447">
    <property type="entry name" value="GntP_permease"/>
    <property type="match status" value="1"/>
</dbReference>
<feature type="transmembrane region" description="Helical" evidence="1">
    <location>
        <begin position="307"/>
        <end position="328"/>
    </location>
</feature>
<feature type="transmembrane region" description="Helical" evidence="1">
    <location>
        <begin position="140"/>
        <end position="157"/>
    </location>
</feature>
<feature type="transmembrane region" description="Helical" evidence="1">
    <location>
        <begin position="103"/>
        <end position="128"/>
    </location>
</feature>